<dbReference type="PANTHER" id="PTHR35814">
    <property type="match status" value="1"/>
</dbReference>
<dbReference type="InterPro" id="IPR023352">
    <property type="entry name" value="MAPEG-like_dom_sf"/>
</dbReference>
<dbReference type="GO" id="GO:0016020">
    <property type="term" value="C:membrane"/>
    <property type="evidence" value="ECO:0007669"/>
    <property type="project" value="UniProtKB-SubCell"/>
</dbReference>
<dbReference type="EMBL" id="KE721068">
    <property type="protein sequence ID" value="ERF72657.1"/>
    <property type="molecule type" value="Genomic_DNA"/>
</dbReference>
<feature type="transmembrane region" description="Helical" evidence="5">
    <location>
        <begin position="12"/>
        <end position="32"/>
    </location>
</feature>
<dbReference type="InterPro" id="IPR001129">
    <property type="entry name" value="Membr-assoc_MAPEG"/>
</dbReference>
<accession>U1G5Q9</accession>
<dbReference type="Pfam" id="PF01124">
    <property type="entry name" value="MAPEG"/>
    <property type="match status" value="1"/>
</dbReference>
<evidence type="ECO:0000256" key="2">
    <source>
        <dbReference type="ARBA" id="ARBA00022692"/>
    </source>
</evidence>
<dbReference type="OMA" id="SHANFVE"/>
<evidence type="ECO:0000313" key="7">
    <source>
        <dbReference type="Proteomes" id="UP000019373"/>
    </source>
</evidence>
<dbReference type="HOGENOM" id="CLU_134926_0_0_1"/>
<dbReference type="SUPFAM" id="SSF161084">
    <property type="entry name" value="MAPEG domain-like"/>
    <property type="match status" value="1"/>
</dbReference>
<dbReference type="OrthoDB" id="19091at2759"/>
<gene>
    <name evidence="6" type="ORF">EPUS_05711</name>
</gene>
<organism evidence="6 7">
    <name type="scientific">Endocarpon pusillum (strain Z07020 / HMAS-L-300199)</name>
    <name type="common">Lichen-forming fungus</name>
    <dbReference type="NCBI Taxonomy" id="1263415"/>
    <lineage>
        <taxon>Eukaryota</taxon>
        <taxon>Fungi</taxon>
        <taxon>Dikarya</taxon>
        <taxon>Ascomycota</taxon>
        <taxon>Pezizomycotina</taxon>
        <taxon>Eurotiomycetes</taxon>
        <taxon>Chaetothyriomycetidae</taxon>
        <taxon>Verrucariales</taxon>
        <taxon>Verrucariaceae</taxon>
        <taxon>Endocarpon</taxon>
    </lineage>
</organism>
<dbReference type="PANTHER" id="PTHR35814:SF1">
    <property type="entry name" value="GLUTATHIONE S-TRANSFERASE-RELATED"/>
    <property type="match status" value="1"/>
</dbReference>
<evidence type="ECO:0000256" key="5">
    <source>
        <dbReference type="SAM" id="Phobius"/>
    </source>
</evidence>
<comment type="subcellular location">
    <subcellularLocation>
        <location evidence="1">Membrane</location>
    </subcellularLocation>
</comment>
<protein>
    <recommendedName>
        <fullName evidence="8">Glutathione S-transferase</fullName>
    </recommendedName>
</protein>
<evidence type="ECO:0000256" key="3">
    <source>
        <dbReference type="ARBA" id="ARBA00022989"/>
    </source>
</evidence>
<sequence length="153" mass="16249">MSTPVGITVPKMLPITGTWTLPLTAYLYLLSVRVSLLRIDSKKYVGNKTSEAEAAGNKPDPLEVAIRSHANFVENVPMALLAAAIVELNGGNRKILNGGLAALLLFRILHVEFGMRGAHADGPGRLIGHAGTAGFLGGMSAYAVYLVKGYWGF</sequence>
<evidence type="ECO:0000256" key="1">
    <source>
        <dbReference type="ARBA" id="ARBA00004370"/>
    </source>
</evidence>
<reference evidence="7" key="1">
    <citation type="journal article" date="2014" name="BMC Genomics">
        <title>Genome characteristics reveal the impact of lichenization on lichen-forming fungus Endocarpon pusillum Hedwig (Verrucariales, Ascomycota).</title>
        <authorList>
            <person name="Wang Y.-Y."/>
            <person name="Liu B."/>
            <person name="Zhang X.-Y."/>
            <person name="Zhou Q.-M."/>
            <person name="Zhang T."/>
            <person name="Li H."/>
            <person name="Yu Y.-F."/>
            <person name="Zhang X.-L."/>
            <person name="Hao X.-Y."/>
            <person name="Wang M."/>
            <person name="Wang L."/>
            <person name="Wei J.-C."/>
        </authorList>
    </citation>
    <scope>NUCLEOTIDE SEQUENCE [LARGE SCALE GENOMIC DNA]</scope>
    <source>
        <strain evidence="7">Z07020 / HMAS-L-300199</strain>
    </source>
</reference>
<evidence type="ECO:0000313" key="6">
    <source>
        <dbReference type="EMBL" id="ERF72657.1"/>
    </source>
</evidence>
<keyword evidence="2 5" id="KW-0812">Transmembrane</keyword>
<evidence type="ECO:0000256" key="4">
    <source>
        <dbReference type="ARBA" id="ARBA00023136"/>
    </source>
</evidence>
<evidence type="ECO:0008006" key="8">
    <source>
        <dbReference type="Google" id="ProtNLM"/>
    </source>
</evidence>
<dbReference type="eggNOG" id="ENOG502S4G7">
    <property type="taxonomic scope" value="Eukaryota"/>
</dbReference>
<keyword evidence="4 5" id="KW-0472">Membrane</keyword>
<keyword evidence="3 5" id="KW-1133">Transmembrane helix</keyword>
<feature type="transmembrane region" description="Helical" evidence="5">
    <location>
        <begin position="126"/>
        <end position="147"/>
    </location>
</feature>
<dbReference type="AlphaFoldDB" id="U1G5Q9"/>
<name>U1G5Q9_ENDPU</name>
<dbReference type="Gene3D" id="1.20.120.550">
    <property type="entry name" value="Membrane associated eicosanoid/glutathione metabolism-like domain"/>
    <property type="match status" value="1"/>
</dbReference>
<proteinExistence type="predicted"/>
<dbReference type="GeneID" id="19240659"/>
<keyword evidence="7" id="KW-1185">Reference proteome</keyword>
<dbReference type="Proteomes" id="UP000019373">
    <property type="component" value="Unassembled WGS sequence"/>
</dbReference>
<dbReference type="RefSeq" id="XP_007801734.1">
    <property type="nucleotide sequence ID" value="XM_007803543.1"/>
</dbReference>